<dbReference type="PROSITE" id="PS00903">
    <property type="entry name" value="CYT_DCMP_DEAMINASES_1"/>
    <property type="match status" value="1"/>
</dbReference>
<keyword evidence="2" id="KW-0862">Zinc</keyword>
<keyword evidence="5" id="KW-1185">Reference proteome</keyword>
<dbReference type="Proteomes" id="UP001549143">
    <property type="component" value="Unassembled WGS sequence"/>
</dbReference>
<dbReference type="PANTHER" id="PTHR11079:SF161">
    <property type="entry name" value="CMP_DCMP-TYPE DEAMINASE DOMAIN-CONTAINING PROTEIN"/>
    <property type="match status" value="1"/>
</dbReference>
<dbReference type="EMBL" id="JBEPMN010000011">
    <property type="protein sequence ID" value="MET3662447.1"/>
    <property type="molecule type" value="Genomic_DNA"/>
</dbReference>
<feature type="domain" description="CMP/dCMP-type deaminase" evidence="3">
    <location>
        <begin position="6"/>
        <end position="130"/>
    </location>
</feature>
<evidence type="ECO:0000256" key="2">
    <source>
        <dbReference type="ARBA" id="ARBA00022833"/>
    </source>
</evidence>
<dbReference type="PANTHER" id="PTHR11079">
    <property type="entry name" value="CYTOSINE DEAMINASE FAMILY MEMBER"/>
    <property type="match status" value="1"/>
</dbReference>
<evidence type="ECO:0000313" key="5">
    <source>
        <dbReference type="Proteomes" id="UP001549143"/>
    </source>
</evidence>
<comment type="caution">
    <text evidence="4">The sequence shown here is derived from an EMBL/GenBank/DDBJ whole genome shotgun (WGS) entry which is preliminary data.</text>
</comment>
<name>A0ABV2KNM7_9HYPH</name>
<dbReference type="CDD" id="cd01285">
    <property type="entry name" value="nucleoside_deaminase"/>
    <property type="match status" value="1"/>
</dbReference>
<accession>A0ABV2KNM7</accession>
<evidence type="ECO:0000256" key="1">
    <source>
        <dbReference type="ARBA" id="ARBA00022723"/>
    </source>
</evidence>
<reference evidence="4 5" key="1">
    <citation type="submission" date="2024-06" db="EMBL/GenBank/DDBJ databases">
        <title>Genomic Encyclopedia of Type Strains, Phase IV (KMG-IV): sequencing the most valuable type-strain genomes for metagenomic binning, comparative biology and taxonomic classification.</title>
        <authorList>
            <person name="Goeker M."/>
        </authorList>
    </citation>
    <scope>NUCLEOTIDE SEQUENCE [LARGE SCALE GENOMIC DNA]</scope>
    <source>
        <strain evidence="4 5">DSM 19730</strain>
    </source>
</reference>
<evidence type="ECO:0000313" key="4">
    <source>
        <dbReference type="EMBL" id="MET3662447.1"/>
    </source>
</evidence>
<dbReference type="Gene3D" id="3.40.140.10">
    <property type="entry name" value="Cytidine Deaminase, domain 2"/>
    <property type="match status" value="1"/>
</dbReference>
<sequence length="160" mass="17210">MEDDVNKGGDFLELAIDLARTNIAKGGRPFGAVVVKDGNFVASGVNETYLSNDSTDHAEMAALRAASRVLQSPDLLRGSTVYASGHPCPMCVAAMRLAGVERVVYAFSNEDGAPFGLSNAPLYAEMANPFTDLQVAIEHRPAKHDPDTGIYAEWKRSQPR</sequence>
<proteinExistence type="predicted"/>
<dbReference type="PROSITE" id="PS51747">
    <property type="entry name" value="CYT_DCMP_DEAMINASES_2"/>
    <property type="match status" value="1"/>
</dbReference>
<organism evidence="4 5">
    <name type="scientific">Aquamicrobium ahrensii</name>
    <dbReference type="NCBI Taxonomy" id="469551"/>
    <lineage>
        <taxon>Bacteria</taxon>
        <taxon>Pseudomonadati</taxon>
        <taxon>Pseudomonadota</taxon>
        <taxon>Alphaproteobacteria</taxon>
        <taxon>Hyphomicrobiales</taxon>
        <taxon>Phyllobacteriaceae</taxon>
        <taxon>Aquamicrobium</taxon>
    </lineage>
</organism>
<gene>
    <name evidence="4" type="ORF">ABID44_002785</name>
</gene>
<dbReference type="InterPro" id="IPR016192">
    <property type="entry name" value="APOBEC/CMP_deaminase_Zn-bd"/>
</dbReference>
<evidence type="ECO:0000259" key="3">
    <source>
        <dbReference type="PROSITE" id="PS51747"/>
    </source>
</evidence>
<dbReference type="InterPro" id="IPR002125">
    <property type="entry name" value="CMP_dCMP_dom"/>
</dbReference>
<protein>
    <submittedName>
        <fullName evidence="4">tRNA(Arg) A34 adenosine deaminase TadA</fullName>
    </submittedName>
</protein>
<dbReference type="InterPro" id="IPR016193">
    <property type="entry name" value="Cytidine_deaminase-like"/>
</dbReference>
<dbReference type="SUPFAM" id="SSF53927">
    <property type="entry name" value="Cytidine deaminase-like"/>
    <property type="match status" value="1"/>
</dbReference>
<dbReference type="Pfam" id="PF00383">
    <property type="entry name" value="dCMP_cyt_deam_1"/>
    <property type="match status" value="1"/>
</dbReference>
<keyword evidence="1" id="KW-0479">Metal-binding</keyword>